<dbReference type="AlphaFoldDB" id="A0A561EIT8"/>
<dbReference type="EMBL" id="VIVR01000001">
    <property type="protein sequence ID" value="TWE15524.1"/>
    <property type="molecule type" value="Genomic_DNA"/>
</dbReference>
<dbReference type="RefSeq" id="WP_145787044.1">
    <property type="nucleotide sequence ID" value="NZ_BAAABR010000028.1"/>
</dbReference>
<evidence type="ECO:0000313" key="2">
    <source>
        <dbReference type="Proteomes" id="UP000318416"/>
    </source>
</evidence>
<accession>A0A561EIT8</accession>
<reference evidence="1 2" key="1">
    <citation type="submission" date="2019-06" db="EMBL/GenBank/DDBJ databases">
        <title>Sequencing the genomes of 1000 actinobacteria strains.</title>
        <authorList>
            <person name="Klenk H.-P."/>
        </authorList>
    </citation>
    <scope>NUCLEOTIDE SEQUENCE [LARGE SCALE GENOMIC DNA]</scope>
    <source>
        <strain evidence="1 2">DSM 41649</strain>
    </source>
</reference>
<dbReference type="Proteomes" id="UP000318416">
    <property type="component" value="Unassembled WGS sequence"/>
</dbReference>
<name>A0A561EIT8_9ACTN</name>
<proteinExistence type="predicted"/>
<comment type="caution">
    <text evidence="1">The sequence shown here is derived from an EMBL/GenBank/DDBJ whole genome shotgun (WGS) entry which is preliminary data.</text>
</comment>
<dbReference type="OrthoDB" id="9826079at2"/>
<organism evidence="1 2">
    <name type="scientific">Kitasatospora atroaurantiaca</name>
    <dbReference type="NCBI Taxonomy" id="285545"/>
    <lineage>
        <taxon>Bacteria</taxon>
        <taxon>Bacillati</taxon>
        <taxon>Actinomycetota</taxon>
        <taxon>Actinomycetes</taxon>
        <taxon>Kitasatosporales</taxon>
        <taxon>Streptomycetaceae</taxon>
        <taxon>Kitasatospora</taxon>
    </lineage>
</organism>
<sequence length="314" mass="33777">MGQGMSPVGRNTALLVLMPDAMVQDLWAPLDRRLAPVRLEVVATTARLLRPPVLAALYAHGTFKQPRSGRAPSSWLSHELATLDMAVPAVVRTAHDIDLAGLLDSWKGPSAYAARHPGDLRSLSPAAHRCFSVLHTPDDAAQTALDVSTLFGDATLRALADPGLPARCTLAELRRLRMPGALREASHPYDIVHRCATRAAALLAYDHLLRPGARWSAFAGRCATALGEPGGRWAATVGELSAELPAAPAPAEGRAAGEIRSRLDLYDALRQLLTPDGYGPDSCSEIERAFDANDLFLDGWERHTLRVALSFPLE</sequence>
<protein>
    <submittedName>
        <fullName evidence="1">Uncharacterized protein</fullName>
    </submittedName>
</protein>
<keyword evidence="2" id="KW-1185">Reference proteome</keyword>
<gene>
    <name evidence="1" type="ORF">FB465_0424</name>
</gene>
<evidence type="ECO:0000313" key="1">
    <source>
        <dbReference type="EMBL" id="TWE15524.1"/>
    </source>
</evidence>